<evidence type="ECO:0000313" key="2">
    <source>
        <dbReference type="EMBL" id="ETO04372.1"/>
    </source>
</evidence>
<dbReference type="AlphaFoldDB" id="X6LTG3"/>
<gene>
    <name evidence="2" type="ORF">RFI_33024</name>
</gene>
<keyword evidence="3" id="KW-1185">Reference proteome</keyword>
<keyword evidence="1" id="KW-0812">Transmembrane</keyword>
<feature type="transmembrane region" description="Helical" evidence="1">
    <location>
        <begin position="175"/>
        <end position="198"/>
    </location>
</feature>
<reference evidence="2 3" key="1">
    <citation type="journal article" date="2013" name="Curr. Biol.">
        <title>The Genome of the Foraminiferan Reticulomyxa filosa.</title>
        <authorList>
            <person name="Glockner G."/>
            <person name="Hulsmann N."/>
            <person name="Schleicher M."/>
            <person name="Noegel A.A."/>
            <person name="Eichinger L."/>
            <person name="Gallinger C."/>
            <person name="Pawlowski J."/>
            <person name="Sierra R."/>
            <person name="Euteneuer U."/>
            <person name="Pillet L."/>
            <person name="Moustafa A."/>
            <person name="Platzer M."/>
            <person name="Groth M."/>
            <person name="Szafranski K."/>
            <person name="Schliwa M."/>
        </authorList>
    </citation>
    <scope>NUCLEOTIDE SEQUENCE [LARGE SCALE GENOMIC DNA]</scope>
</reference>
<comment type="caution">
    <text evidence="2">The sequence shown here is derived from an EMBL/GenBank/DDBJ whole genome shotgun (WGS) entry which is preliminary data.</text>
</comment>
<accession>X6LTG3</accession>
<dbReference type="EMBL" id="ASPP01029442">
    <property type="protein sequence ID" value="ETO04372.1"/>
    <property type="molecule type" value="Genomic_DNA"/>
</dbReference>
<evidence type="ECO:0000256" key="1">
    <source>
        <dbReference type="SAM" id="Phobius"/>
    </source>
</evidence>
<evidence type="ECO:0000313" key="3">
    <source>
        <dbReference type="Proteomes" id="UP000023152"/>
    </source>
</evidence>
<organism evidence="2 3">
    <name type="scientific">Reticulomyxa filosa</name>
    <dbReference type="NCBI Taxonomy" id="46433"/>
    <lineage>
        <taxon>Eukaryota</taxon>
        <taxon>Sar</taxon>
        <taxon>Rhizaria</taxon>
        <taxon>Retaria</taxon>
        <taxon>Foraminifera</taxon>
        <taxon>Monothalamids</taxon>
        <taxon>Reticulomyxidae</taxon>
        <taxon>Reticulomyxa</taxon>
    </lineage>
</organism>
<sequence length="233" mass="28377">MQVLKNTFYLTLLFKNIQKITFNKKQDNKVSTVPLINKCTLIHQILPKPLLIVHQESKNTDNFLLIKHDKRREYDVGSTMTIKKCCLSIKYIEINHDDKIKTKYELHIILNYLLQFHTLQYFDKTHPLILAFNQIKLFKQKKNTFISYSTKHELYYQMIHNISHLNYHYSQITNILYLCFYCYFIYFRTFFVLLYYCVLFNEYQSLIKWIEDFSVKNKSKVFSKKKKKKQTNK</sequence>
<proteinExistence type="predicted"/>
<keyword evidence="1" id="KW-0472">Membrane</keyword>
<keyword evidence="1" id="KW-1133">Transmembrane helix</keyword>
<protein>
    <submittedName>
        <fullName evidence="2">Uncharacterized protein</fullName>
    </submittedName>
</protein>
<dbReference type="Proteomes" id="UP000023152">
    <property type="component" value="Unassembled WGS sequence"/>
</dbReference>
<name>X6LTG3_RETFI</name>